<evidence type="ECO:0000256" key="3">
    <source>
        <dbReference type="ARBA" id="ARBA00012146"/>
    </source>
</evidence>
<keyword evidence="10" id="KW-1185">Reference proteome</keyword>
<keyword evidence="4" id="KW-0479">Metal-binding</keyword>
<keyword evidence="5" id="KW-0378">Hydrolase</keyword>
<keyword evidence="8" id="KW-0732">Signal</keyword>
<evidence type="ECO:0000256" key="1">
    <source>
        <dbReference type="ARBA" id="ARBA00001946"/>
    </source>
</evidence>
<comment type="cofactor">
    <cofactor evidence="1">
        <name>Mg(2+)</name>
        <dbReference type="ChEBI" id="CHEBI:18420"/>
    </cofactor>
</comment>
<evidence type="ECO:0000256" key="7">
    <source>
        <dbReference type="ARBA" id="ARBA00047820"/>
    </source>
</evidence>
<reference evidence="9" key="1">
    <citation type="submission" date="2017-08" db="EMBL/GenBank/DDBJ databases">
        <authorList>
            <person name="Polle J.E."/>
            <person name="Barry K."/>
            <person name="Cushman J."/>
            <person name="Schmutz J."/>
            <person name="Tran D."/>
            <person name="Hathwaick L.T."/>
            <person name="Yim W.C."/>
            <person name="Jenkins J."/>
            <person name="Mckie-Krisberg Z.M."/>
            <person name="Prochnik S."/>
            <person name="Lindquist E."/>
            <person name="Dockter R.B."/>
            <person name="Adam C."/>
            <person name="Molina H."/>
            <person name="Bunkerborg J."/>
            <person name="Jin E."/>
            <person name="Buchheim M."/>
            <person name="Magnuson J."/>
        </authorList>
    </citation>
    <scope>NUCLEOTIDE SEQUENCE</scope>
    <source>
        <strain evidence="9">CCAP 19/18</strain>
    </source>
</reference>
<evidence type="ECO:0000313" key="10">
    <source>
        <dbReference type="Proteomes" id="UP000815325"/>
    </source>
</evidence>
<dbReference type="CDD" id="cd00412">
    <property type="entry name" value="pyrophosphatase"/>
    <property type="match status" value="1"/>
</dbReference>
<feature type="signal peptide" evidence="8">
    <location>
        <begin position="1"/>
        <end position="22"/>
    </location>
</feature>
<dbReference type="SUPFAM" id="SSF50324">
    <property type="entry name" value="Inorganic pyrophosphatase"/>
    <property type="match status" value="1"/>
</dbReference>
<dbReference type="Gene3D" id="3.90.80.10">
    <property type="entry name" value="Inorganic pyrophosphatase"/>
    <property type="match status" value="1"/>
</dbReference>
<feature type="chain" id="PRO_5046145926" description="inorganic diphosphatase" evidence="8">
    <location>
        <begin position="23"/>
        <end position="262"/>
    </location>
</feature>
<evidence type="ECO:0000256" key="8">
    <source>
        <dbReference type="SAM" id="SignalP"/>
    </source>
</evidence>
<evidence type="ECO:0000313" key="9">
    <source>
        <dbReference type="EMBL" id="KAF5832413.1"/>
    </source>
</evidence>
<accession>A0ABQ7GCR4</accession>
<dbReference type="Proteomes" id="UP000815325">
    <property type="component" value="Unassembled WGS sequence"/>
</dbReference>
<dbReference type="InterPro" id="IPR008162">
    <property type="entry name" value="Pyrophosphatase"/>
</dbReference>
<comment type="caution">
    <text evidence="9">The sequence shown here is derived from an EMBL/GenBank/DDBJ whole genome shotgun (WGS) entry which is preliminary data.</text>
</comment>
<comment type="catalytic activity">
    <reaction evidence="7">
        <text>diphosphate + H2O = 2 phosphate + H(+)</text>
        <dbReference type="Rhea" id="RHEA:24576"/>
        <dbReference type="ChEBI" id="CHEBI:15377"/>
        <dbReference type="ChEBI" id="CHEBI:15378"/>
        <dbReference type="ChEBI" id="CHEBI:33019"/>
        <dbReference type="ChEBI" id="CHEBI:43474"/>
        <dbReference type="EC" id="3.6.1.1"/>
    </reaction>
</comment>
<evidence type="ECO:0000256" key="4">
    <source>
        <dbReference type="ARBA" id="ARBA00022723"/>
    </source>
</evidence>
<dbReference type="Pfam" id="PF00719">
    <property type="entry name" value="Pyrophosphatase"/>
    <property type="match status" value="1"/>
</dbReference>
<evidence type="ECO:0000256" key="6">
    <source>
        <dbReference type="ARBA" id="ARBA00022842"/>
    </source>
</evidence>
<name>A0ABQ7GCR4_DUNSA</name>
<dbReference type="PANTHER" id="PTHR10286">
    <property type="entry name" value="INORGANIC PYROPHOSPHATASE"/>
    <property type="match status" value="1"/>
</dbReference>
<comment type="similarity">
    <text evidence="2">Belongs to the PPase family.</text>
</comment>
<protein>
    <recommendedName>
        <fullName evidence="3">inorganic diphosphatase</fullName>
        <ecNumber evidence="3">3.6.1.1</ecNumber>
    </recommendedName>
</protein>
<gene>
    <name evidence="9" type="ORF">DUNSADRAFT_11715</name>
</gene>
<organism evidence="9 10">
    <name type="scientific">Dunaliella salina</name>
    <name type="common">Green alga</name>
    <name type="synonym">Protococcus salinus</name>
    <dbReference type="NCBI Taxonomy" id="3046"/>
    <lineage>
        <taxon>Eukaryota</taxon>
        <taxon>Viridiplantae</taxon>
        <taxon>Chlorophyta</taxon>
        <taxon>core chlorophytes</taxon>
        <taxon>Chlorophyceae</taxon>
        <taxon>CS clade</taxon>
        <taxon>Chlamydomonadales</taxon>
        <taxon>Dunaliellaceae</taxon>
        <taxon>Dunaliella</taxon>
    </lineage>
</organism>
<keyword evidence="6" id="KW-0460">Magnesium</keyword>
<evidence type="ECO:0000256" key="5">
    <source>
        <dbReference type="ARBA" id="ARBA00022801"/>
    </source>
</evidence>
<dbReference type="InterPro" id="IPR036649">
    <property type="entry name" value="Pyrophosphatase_sf"/>
</dbReference>
<evidence type="ECO:0000256" key="2">
    <source>
        <dbReference type="ARBA" id="ARBA00006220"/>
    </source>
</evidence>
<proteinExistence type="inferred from homology"/>
<dbReference type="EMBL" id="MU069876">
    <property type="protein sequence ID" value="KAF5832413.1"/>
    <property type="molecule type" value="Genomic_DNA"/>
</dbReference>
<dbReference type="EC" id="3.6.1.1" evidence="3"/>
<sequence>MHDPSASVQFLALGLTLAFSWAFQVKEYRTEKVTEGPFGRPVIYFKQGAKIISPWHEIPLYARDGNLHYICEIPKWTSAKMEVAIDEECTPIKQDVNDKGLRFYPIPSNWNYGLLPQTWEDPDQKHQKLGVGGDKDPVDVMEISSKAHHQGDVYEVKPLGVYAVIDGGKLDWKVIAISLDDPLAELVNDAADIEMHLPGELEAIKIWLSKYKESEGISLIKFGYHGKCLDRKSAQEVINETHELYGALKSGARLHDGNLSLI</sequence>